<evidence type="ECO:0000313" key="3">
    <source>
        <dbReference type="EMBL" id="HJB74831.1"/>
    </source>
</evidence>
<dbReference type="InterPro" id="IPR031100">
    <property type="entry name" value="LOG_fam"/>
</dbReference>
<name>A0A9D2MIS4_9FIRM</name>
<dbReference type="Pfam" id="PF03641">
    <property type="entry name" value="Lysine_decarbox"/>
    <property type="match status" value="1"/>
</dbReference>
<comment type="caution">
    <text evidence="3">The sequence shown here is derived from an EMBL/GenBank/DDBJ whole genome shotgun (WGS) entry which is preliminary data.</text>
</comment>
<dbReference type="Proteomes" id="UP000823877">
    <property type="component" value="Unassembled WGS sequence"/>
</dbReference>
<gene>
    <name evidence="3" type="ORF">IAA37_04060</name>
</gene>
<dbReference type="PANTHER" id="PTHR31223:SF70">
    <property type="entry name" value="LOG FAMILY PROTEIN YJL055W"/>
    <property type="match status" value="1"/>
</dbReference>
<reference evidence="3" key="1">
    <citation type="journal article" date="2021" name="PeerJ">
        <title>Extensive microbial diversity within the chicken gut microbiome revealed by metagenomics and culture.</title>
        <authorList>
            <person name="Gilroy R."/>
            <person name="Ravi A."/>
            <person name="Getino M."/>
            <person name="Pursley I."/>
            <person name="Horton D.L."/>
            <person name="Alikhan N.F."/>
            <person name="Baker D."/>
            <person name="Gharbi K."/>
            <person name="Hall N."/>
            <person name="Watson M."/>
            <person name="Adriaenssens E.M."/>
            <person name="Foster-Nyarko E."/>
            <person name="Jarju S."/>
            <person name="Secka A."/>
            <person name="Antonio M."/>
            <person name="Oren A."/>
            <person name="Chaudhuri R.R."/>
            <person name="La Ragione R."/>
            <person name="Hildebrand F."/>
            <person name="Pallen M.J."/>
        </authorList>
    </citation>
    <scope>NUCLEOTIDE SEQUENCE</scope>
    <source>
        <strain evidence="3">CHK188-16595</strain>
    </source>
</reference>
<dbReference type="AlphaFoldDB" id="A0A9D2MIS4"/>
<evidence type="ECO:0000256" key="1">
    <source>
        <dbReference type="ARBA" id="ARBA00006763"/>
    </source>
</evidence>
<dbReference type="GO" id="GO:0009691">
    <property type="term" value="P:cytokinin biosynthetic process"/>
    <property type="evidence" value="ECO:0007669"/>
    <property type="project" value="UniProtKB-UniRule"/>
</dbReference>
<keyword evidence="2" id="KW-0378">Hydrolase</keyword>
<reference evidence="3" key="2">
    <citation type="submission" date="2021-04" db="EMBL/GenBank/DDBJ databases">
        <authorList>
            <person name="Gilroy R."/>
        </authorList>
    </citation>
    <scope>NUCLEOTIDE SEQUENCE</scope>
    <source>
        <strain evidence="3">CHK188-16595</strain>
    </source>
</reference>
<accession>A0A9D2MIS4</accession>
<evidence type="ECO:0000256" key="2">
    <source>
        <dbReference type="RuleBase" id="RU363015"/>
    </source>
</evidence>
<dbReference type="SUPFAM" id="SSF102405">
    <property type="entry name" value="MCP/YpsA-like"/>
    <property type="match status" value="1"/>
</dbReference>
<organism evidence="3 4">
    <name type="scientific">Candidatus Eubacterium faecale</name>
    <dbReference type="NCBI Taxonomy" id="2838568"/>
    <lineage>
        <taxon>Bacteria</taxon>
        <taxon>Bacillati</taxon>
        <taxon>Bacillota</taxon>
        <taxon>Clostridia</taxon>
        <taxon>Eubacteriales</taxon>
        <taxon>Eubacteriaceae</taxon>
        <taxon>Eubacterium</taxon>
    </lineage>
</organism>
<dbReference type="PANTHER" id="PTHR31223">
    <property type="entry name" value="LOG FAMILY PROTEIN YJL055W"/>
    <property type="match status" value="1"/>
</dbReference>
<evidence type="ECO:0000313" key="4">
    <source>
        <dbReference type="Proteomes" id="UP000823877"/>
    </source>
</evidence>
<dbReference type="GO" id="GO:0016799">
    <property type="term" value="F:hydrolase activity, hydrolyzing N-glycosyl compounds"/>
    <property type="evidence" value="ECO:0007669"/>
    <property type="project" value="TreeGrafter"/>
</dbReference>
<dbReference type="EMBL" id="DWXN01000009">
    <property type="protein sequence ID" value="HJB74831.1"/>
    <property type="molecule type" value="Genomic_DNA"/>
</dbReference>
<protein>
    <recommendedName>
        <fullName evidence="2">Cytokinin riboside 5'-monophosphate phosphoribohydrolase</fullName>
        <ecNumber evidence="2">3.2.2.n1</ecNumber>
    </recommendedName>
</protein>
<proteinExistence type="inferred from homology"/>
<comment type="similarity">
    <text evidence="1 2">Belongs to the LOG family.</text>
</comment>
<keyword evidence="2" id="KW-0203">Cytokinin biosynthesis</keyword>
<dbReference type="Gene3D" id="3.40.50.450">
    <property type="match status" value="1"/>
</dbReference>
<dbReference type="NCBIfam" id="TIGR00730">
    <property type="entry name" value="Rossman fold protein, TIGR00730 family"/>
    <property type="match status" value="1"/>
</dbReference>
<dbReference type="EC" id="3.2.2.n1" evidence="2"/>
<dbReference type="InterPro" id="IPR005269">
    <property type="entry name" value="LOG"/>
</dbReference>
<sequence>MNICIFGASSDIIEEKYVKAAYDLAAEMAKRGHGLIFGGGGKGVMGATAQAVYDNGGFVYGVAPEFMIEYNVFFEHCTKFKHTKTMAERKTFMEDHADAFIIAPGGIGTYEEFFEVYTLKQLGRHDKAIAVFNPYGYYDQMLEMLKHTVNEKFMNQASLDLIKVFDDANALLDDLEAYRGKAVDVQKLRYDLKENDK</sequence>
<dbReference type="GO" id="GO:0005829">
    <property type="term" value="C:cytosol"/>
    <property type="evidence" value="ECO:0007669"/>
    <property type="project" value="TreeGrafter"/>
</dbReference>